<organism evidence="7 8">
    <name type="scientific">Alkaliphilus flagellatus</name>
    <dbReference type="NCBI Taxonomy" id="2841507"/>
    <lineage>
        <taxon>Bacteria</taxon>
        <taxon>Bacillati</taxon>
        <taxon>Bacillota</taxon>
        <taxon>Clostridia</taxon>
        <taxon>Peptostreptococcales</taxon>
        <taxon>Natronincolaceae</taxon>
        <taxon>Alkaliphilus</taxon>
    </lineage>
</organism>
<dbReference type="EC" id="1.13.11.29" evidence="7"/>
<dbReference type="PANTHER" id="PTHR30096">
    <property type="entry name" value="4,5-DOPA DIOXYGENASE EXTRADIOL-LIKE PROTEIN"/>
    <property type="match status" value="1"/>
</dbReference>
<accession>A0ABS6G1U2</accession>
<reference evidence="7 8" key="1">
    <citation type="submission" date="2021-06" db="EMBL/GenBank/DDBJ databases">
        <authorList>
            <person name="Sun Q."/>
            <person name="Li D."/>
        </authorList>
    </citation>
    <scope>NUCLEOTIDE SEQUENCE [LARGE SCALE GENOMIC DNA]</scope>
    <source>
        <strain evidence="7 8">MSJ-5</strain>
    </source>
</reference>
<protein>
    <submittedName>
        <fullName evidence="7">4,5-DOPA dioxygenase extradiol</fullName>
        <ecNumber evidence="7">1.13.11.29</ecNumber>
    </submittedName>
</protein>
<evidence type="ECO:0000259" key="6">
    <source>
        <dbReference type="Pfam" id="PF02900"/>
    </source>
</evidence>
<dbReference type="GO" id="GO:0050297">
    <property type="term" value="F:stizolobate synthase activity"/>
    <property type="evidence" value="ECO:0007669"/>
    <property type="project" value="UniProtKB-EC"/>
</dbReference>
<dbReference type="PANTHER" id="PTHR30096:SF0">
    <property type="entry name" value="4,5-DOPA DIOXYGENASE EXTRADIOL-LIKE PROTEIN"/>
    <property type="match status" value="1"/>
</dbReference>
<dbReference type="Pfam" id="PF02900">
    <property type="entry name" value="LigB"/>
    <property type="match status" value="1"/>
</dbReference>
<keyword evidence="7" id="KW-0223">Dioxygenase</keyword>
<evidence type="ECO:0000256" key="5">
    <source>
        <dbReference type="ARBA" id="ARBA00023002"/>
    </source>
</evidence>
<dbReference type="InterPro" id="IPR004183">
    <property type="entry name" value="Xdiol_dOase_suB"/>
</dbReference>
<sequence length="252" mass="28836">MSNKLPIGFIGHGSPMNIISDNPYTRSIYNIGNNLPKPKAILVITAHWMSDGVTAITTASNPHLIYDFYGFPEELYKIKYDCPGYPEIEDMLKELDIVPSRDYGLDHGVWAIMKFMYPKADIPVVALSLDMAQPAEYHYNLGKSMRFLREKGVLVLGSGNLVHNLFKADLRGDSEPYNWAIDFEREVMQSLERKDFEELIKYGDMKTLSIPTKDHYLPLLYILGMADEDDEFEIIYSGIQNKSISQLSFLYK</sequence>
<comment type="similarity">
    <text evidence="2">Belongs to the DODA-type extradiol aromatic ring-opening dioxygenase family.</text>
</comment>
<dbReference type="RefSeq" id="WP_216415598.1">
    <property type="nucleotide sequence ID" value="NZ_JAHLQK010000002.1"/>
</dbReference>
<evidence type="ECO:0000256" key="4">
    <source>
        <dbReference type="ARBA" id="ARBA00022833"/>
    </source>
</evidence>
<evidence type="ECO:0000313" key="8">
    <source>
        <dbReference type="Proteomes" id="UP000779508"/>
    </source>
</evidence>
<evidence type="ECO:0000256" key="1">
    <source>
        <dbReference type="ARBA" id="ARBA00001947"/>
    </source>
</evidence>
<keyword evidence="8" id="KW-1185">Reference proteome</keyword>
<evidence type="ECO:0000256" key="2">
    <source>
        <dbReference type="ARBA" id="ARBA00007581"/>
    </source>
</evidence>
<comment type="cofactor">
    <cofactor evidence="1">
        <name>Zn(2+)</name>
        <dbReference type="ChEBI" id="CHEBI:29105"/>
    </cofactor>
</comment>
<gene>
    <name evidence="7" type="primary">ygiD</name>
    <name evidence="7" type="ORF">KQI88_06800</name>
</gene>
<proteinExistence type="inferred from homology"/>
<evidence type="ECO:0000313" key="7">
    <source>
        <dbReference type="EMBL" id="MBU5676121.1"/>
    </source>
</evidence>
<dbReference type="PIRSF" id="PIRSF006157">
    <property type="entry name" value="Doxgns_DODA"/>
    <property type="match status" value="1"/>
</dbReference>
<feature type="domain" description="Extradiol ring-cleavage dioxygenase class III enzyme subunit B" evidence="6">
    <location>
        <begin position="37"/>
        <end position="248"/>
    </location>
</feature>
<comment type="caution">
    <text evidence="7">The sequence shown here is derived from an EMBL/GenBank/DDBJ whole genome shotgun (WGS) entry which is preliminary data.</text>
</comment>
<keyword evidence="5 7" id="KW-0560">Oxidoreductase</keyword>
<keyword evidence="4" id="KW-0862">Zinc</keyword>
<dbReference type="EMBL" id="JAHLQK010000002">
    <property type="protein sequence ID" value="MBU5676121.1"/>
    <property type="molecule type" value="Genomic_DNA"/>
</dbReference>
<keyword evidence="3" id="KW-0479">Metal-binding</keyword>
<dbReference type="InterPro" id="IPR014436">
    <property type="entry name" value="Extradiol_dOase_DODA"/>
</dbReference>
<evidence type="ECO:0000256" key="3">
    <source>
        <dbReference type="ARBA" id="ARBA00022723"/>
    </source>
</evidence>
<dbReference type="NCBIfam" id="NF007914">
    <property type="entry name" value="PRK10628.1"/>
    <property type="match status" value="1"/>
</dbReference>
<dbReference type="CDD" id="cd07363">
    <property type="entry name" value="45_DOPA_Dioxygenase"/>
    <property type="match status" value="1"/>
</dbReference>
<dbReference type="Proteomes" id="UP000779508">
    <property type="component" value="Unassembled WGS sequence"/>
</dbReference>
<name>A0ABS6G1U2_9FIRM</name>